<evidence type="ECO:0000313" key="2">
    <source>
        <dbReference type="Proteomes" id="UP001497535"/>
    </source>
</evidence>
<dbReference type="EMBL" id="CAVMJV010000008">
    <property type="protein sequence ID" value="CAK5037370.1"/>
    <property type="molecule type" value="Genomic_DNA"/>
</dbReference>
<dbReference type="Proteomes" id="UP001497535">
    <property type="component" value="Unassembled WGS sequence"/>
</dbReference>
<sequence length="60" mass="6408">MELRIKSKKLFCSGLRVALTNDDVSAVASVSSSFICWGKKNWSTAVSGSSVRELCGSGRP</sequence>
<gene>
    <name evidence="1" type="ORF">MENTE1834_LOCUS9311</name>
</gene>
<accession>A0ACB0Y8W9</accession>
<evidence type="ECO:0000313" key="1">
    <source>
        <dbReference type="EMBL" id="CAK5037370.1"/>
    </source>
</evidence>
<comment type="caution">
    <text evidence="1">The sequence shown here is derived from an EMBL/GenBank/DDBJ whole genome shotgun (WGS) entry which is preliminary data.</text>
</comment>
<reference evidence="1" key="1">
    <citation type="submission" date="2023-11" db="EMBL/GenBank/DDBJ databases">
        <authorList>
            <person name="Poullet M."/>
        </authorList>
    </citation>
    <scope>NUCLEOTIDE SEQUENCE</scope>
    <source>
        <strain evidence="1">E1834</strain>
    </source>
</reference>
<proteinExistence type="predicted"/>
<name>A0ACB0Y8W9_MELEN</name>
<keyword evidence="2" id="KW-1185">Reference proteome</keyword>
<protein>
    <submittedName>
        <fullName evidence="1">Uncharacterized protein</fullName>
    </submittedName>
</protein>
<organism evidence="1 2">
    <name type="scientific">Meloidogyne enterolobii</name>
    <name type="common">Root-knot nematode worm</name>
    <name type="synonym">Meloidogyne mayaguensis</name>
    <dbReference type="NCBI Taxonomy" id="390850"/>
    <lineage>
        <taxon>Eukaryota</taxon>
        <taxon>Metazoa</taxon>
        <taxon>Ecdysozoa</taxon>
        <taxon>Nematoda</taxon>
        <taxon>Chromadorea</taxon>
        <taxon>Rhabditida</taxon>
        <taxon>Tylenchina</taxon>
        <taxon>Tylenchomorpha</taxon>
        <taxon>Tylenchoidea</taxon>
        <taxon>Meloidogynidae</taxon>
        <taxon>Meloidogyninae</taxon>
        <taxon>Meloidogyne</taxon>
    </lineage>
</organism>